<dbReference type="InterPro" id="IPR049560">
    <property type="entry name" value="MeTrfase_RsmB-F_NOP2_cat"/>
</dbReference>
<dbReference type="PROSITE" id="PS51686">
    <property type="entry name" value="SAM_MT_RSMB_NOP"/>
    <property type="match status" value="1"/>
</dbReference>
<keyword evidence="9" id="KW-1185">Reference proteome</keyword>
<feature type="binding site" evidence="5">
    <location>
        <position position="336"/>
    </location>
    <ligand>
        <name>S-adenosyl-L-methionine</name>
        <dbReference type="ChEBI" id="CHEBI:59789"/>
    </ligand>
</feature>
<name>A0A842JCS4_9ACTN</name>
<evidence type="ECO:0000256" key="5">
    <source>
        <dbReference type="PROSITE-ProRule" id="PRU01023"/>
    </source>
</evidence>
<feature type="region of interest" description="Disordered" evidence="6">
    <location>
        <begin position="1"/>
        <end position="51"/>
    </location>
</feature>
<dbReference type="Proteomes" id="UP000587396">
    <property type="component" value="Unassembled WGS sequence"/>
</dbReference>
<protein>
    <submittedName>
        <fullName evidence="8">Antitermination protein NusB</fullName>
    </submittedName>
</protein>
<dbReference type="PANTHER" id="PTHR22807:SF53">
    <property type="entry name" value="RIBOSOMAL RNA SMALL SUBUNIT METHYLTRANSFERASE B-RELATED"/>
    <property type="match status" value="1"/>
</dbReference>
<dbReference type="Pfam" id="PF22458">
    <property type="entry name" value="RsmF-B_ferredox"/>
    <property type="match status" value="1"/>
</dbReference>
<sequence length="490" mass="52233">MAGRASDGRNASRGDRPRKPQGGSSRAQGGGSAEPARKERPSKASPARLAALDVGREVRRRDAYAQDLIAARIDKSDMSPEDRAFATLLALGVASCVGTLDEALDRALNSPADVQDDVRDALRIAVYEILFLNKSPHAAVDQGVELVRFVQPRAAGLGNAVLRRVVAMKEAFPFGDPTRDVAALARLHAFPLWLAKRLIADVGPQAAVDFMRASNEPAPLFVAVNEIEATLEEVRSTFAQAGSAVAPVEIDGAAVPGCLRVPDPRVLQDGRVKRLFAQGKVLVSDAASQLVAESVLPAHMPASFLEVGAGRGTKTILLQSGALRAYGSQMELVALDNHAFKTDLLRERARTYGAHVAEALTGDATRLDDVLGARLFDAVFIDAPCSGLGTLRRHPEIRWRLTEERMGDLAALGLALLRSAAGHVAPRGQLAYATCTVAHVENNAVVKRFLESPEGADFELAPIAGRACVATRLAPGTPDAHFAVRFARKR</sequence>
<dbReference type="Pfam" id="PF01189">
    <property type="entry name" value="Methyltr_RsmB-F"/>
    <property type="match status" value="1"/>
</dbReference>
<dbReference type="InterPro" id="IPR029063">
    <property type="entry name" value="SAM-dependent_MTases_sf"/>
</dbReference>
<evidence type="ECO:0000313" key="8">
    <source>
        <dbReference type="EMBL" id="MBC2889254.1"/>
    </source>
</evidence>
<feature type="compositionally biased region" description="Basic and acidic residues" evidence="6">
    <location>
        <begin position="1"/>
        <end position="18"/>
    </location>
</feature>
<comment type="caution">
    <text evidence="5">Lacks conserved residue(s) required for the propagation of feature annotation.</text>
</comment>
<dbReference type="InterPro" id="IPR054728">
    <property type="entry name" value="RsmB-like_ferredoxin"/>
</dbReference>
<evidence type="ECO:0000256" key="3">
    <source>
        <dbReference type="ARBA" id="ARBA00022691"/>
    </source>
</evidence>
<dbReference type="InterPro" id="IPR035926">
    <property type="entry name" value="NusB-like_sf"/>
</dbReference>
<dbReference type="Gene3D" id="1.10.940.10">
    <property type="entry name" value="NusB-like"/>
    <property type="match status" value="1"/>
</dbReference>
<keyword evidence="2 5" id="KW-0808">Transferase</keyword>
<evidence type="ECO:0000256" key="2">
    <source>
        <dbReference type="ARBA" id="ARBA00022679"/>
    </source>
</evidence>
<dbReference type="PANTHER" id="PTHR22807">
    <property type="entry name" value="NOP2 YEAST -RELATED NOL1/NOP2/FMU SUN DOMAIN-CONTAINING"/>
    <property type="match status" value="1"/>
</dbReference>
<evidence type="ECO:0000259" key="7">
    <source>
        <dbReference type="PROSITE" id="PS51686"/>
    </source>
</evidence>
<comment type="similarity">
    <text evidence="5">Belongs to the class I-like SAM-binding methyltransferase superfamily. RsmB/NOP family.</text>
</comment>
<dbReference type="GO" id="GO:0003723">
    <property type="term" value="F:RNA binding"/>
    <property type="evidence" value="ECO:0007669"/>
    <property type="project" value="UniProtKB-UniRule"/>
</dbReference>
<keyword evidence="1 5" id="KW-0489">Methyltransferase</keyword>
<dbReference type="SUPFAM" id="SSF48013">
    <property type="entry name" value="NusB-like"/>
    <property type="match status" value="1"/>
</dbReference>
<gene>
    <name evidence="8" type="ORF">H7313_07825</name>
</gene>
<feature type="binding site" evidence="5">
    <location>
        <position position="363"/>
    </location>
    <ligand>
        <name>S-adenosyl-L-methionine</name>
        <dbReference type="ChEBI" id="CHEBI:59789"/>
    </ligand>
</feature>
<evidence type="ECO:0000313" key="9">
    <source>
        <dbReference type="Proteomes" id="UP000587396"/>
    </source>
</evidence>
<evidence type="ECO:0000256" key="4">
    <source>
        <dbReference type="ARBA" id="ARBA00022884"/>
    </source>
</evidence>
<proteinExistence type="inferred from homology"/>
<accession>A0A842JCS4</accession>
<dbReference type="SUPFAM" id="SSF53335">
    <property type="entry name" value="S-adenosyl-L-methionine-dependent methyltransferases"/>
    <property type="match status" value="1"/>
</dbReference>
<organism evidence="8 9">
    <name type="scientific">Gordonibacter massiliensis</name>
    <name type="common">ex Traore et al. 2017</name>
    <dbReference type="NCBI Taxonomy" id="1841863"/>
    <lineage>
        <taxon>Bacteria</taxon>
        <taxon>Bacillati</taxon>
        <taxon>Actinomycetota</taxon>
        <taxon>Coriobacteriia</taxon>
        <taxon>Eggerthellales</taxon>
        <taxon>Eggerthellaceae</taxon>
        <taxon>Gordonibacter</taxon>
    </lineage>
</organism>
<feature type="domain" description="SAM-dependent MTase RsmB/NOP-type" evidence="7">
    <location>
        <begin position="210"/>
        <end position="489"/>
    </location>
</feature>
<dbReference type="AlphaFoldDB" id="A0A842JCS4"/>
<evidence type="ECO:0000256" key="6">
    <source>
        <dbReference type="SAM" id="MobiDB-lite"/>
    </source>
</evidence>
<dbReference type="Pfam" id="PF01029">
    <property type="entry name" value="NusB"/>
    <property type="match status" value="1"/>
</dbReference>
<evidence type="ECO:0000256" key="1">
    <source>
        <dbReference type="ARBA" id="ARBA00022603"/>
    </source>
</evidence>
<dbReference type="InterPro" id="IPR023267">
    <property type="entry name" value="RCMT"/>
</dbReference>
<dbReference type="InterPro" id="IPR001678">
    <property type="entry name" value="MeTrfase_RsmB-F_NOP2_dom"/>
</dbReference>
<keyword evidence="3 5" id="KW-0949">S-adenosyl-L-methionine</keyword>
<reference evidence="8 9" key="1">
    <citation type="submission" date="2020-08" db="EMBL/GenBank/DDBJ databases">
        <authorList>
            <person name="Liu C."/>
            <person name="Sun Q."/>
        </authorList>
    </citation>
    <scope>NUCLEOTIDE SEQUENCE [LARGE SCALE GENOMIC DNA]</scope>
    <source>
        <strain evidence="8 9">N22</strain>
    </source>
</reference>
<dbReference type="InterPro" id="IPR006027">
    <property type="entry name" value="NusB_RsmB_TIM44"/>
</dbReference>
<dbReference type="GO" id="GO:0008173">
    <property type="term" value="F:RNA methyltransferase activity"/>
    <property type="evidence" value="ECO:0007669"/>
    <property type="project" value="InterPro"/>
</dbReference>
<dbReference type="GO" id="GO:0006355">
    <property type="term" value="P:regulation of DNA-templated transcription"/>
    <property type="evidence" value="ECO:0007669"/>
    <property type="project" value="InterPro"/>
</dbReference>
<comment type="caution">
    <text evidence="8">The sequence shown here is derived from an EMBL/GenBank/DDBJ whole genome shotgun (WGS) entry which is preliminary data.</text>
</comment>
<feature type="binding site" evidence="5">
    <location>
        <position position="382"/>
    </location>
    <ligand>
        <name>S-adenosyl-L-methionine</name>
        <dbReference type="ChEBI" id="CHEBI:59789"/>
    </ligand>
</feature>
<keyword evidence="4 5" id="KW-0694">RNA-binding</keyword>
<dbReference type="EMBL" id="JACMSE010000004">
    <property type="protein sequence ID" value="MBC2889254.1"/>
    <property type="molecule type" value="Genomic_DNA"/>
</dbReference>
<dbReference type="GO" id="GO:0001510">
    <property type="term" value="P:RNA methylation"/>
    <property type="evidence" value="ECO:0007669"/>
    <property type="project" value="InterPro"/>
</dbReference>
<dbReference type="PRINTS" id="PR02008">
    <property type="entry name" value="RCMTFAMILY"/>
</dbReference>
<dbReference type="Gene3D" id="3.40.50.150">
    <property type="entry name" value="Vaccinia Virus protein VP39"/>
    <property type="match status" value="1"/>
</dbReference>
<feature type="active site" description="Nucleophile" evidence="5">
    <location>
        <position position="435"/>
    </location>
</feature>